<dbReference type="AlphaFoldDB" id="Q9HL38"/>
<organism evidence="1 2">
    <name type="scientific">Thermoplasma acidophilum (strain ATCC 25905 / DSM 1728 / JCM 9062 / NBRC 15155 / AMRC-C165)</name>
    <dbReference type="NCBI Taxonomy" id="273075"/>
    <lineage>
        <taxon>Archaea</taxon>
        <taxon>Methanobacteriati</taxon>
        <taxon>Thermoplasmatota</taxon>
        <taxon>Thermoplasmata</taxon>
        <taxon>Thermoplasmatales</taxon>
        <taxon>Thermoplasmataceae</taxon>
        <taxon>Thermoplasma</taxon>
    </lineage>
</organism>
<dbReference type="EnsemblBacteria" id="CAC11544">
    <property type="protein sequence ID" value="CAC11544"/>
    <property type="gene ID" value="CAC11544"/>
</dbReference>
<dbReference type="InterPro" id="IPR011990">
    <property type="entry name" value="TPR-like_helical_dom_sf"/>
</dbReference>
<accession>Q9HL38</accession>
<dbReference type="InParanoid" id="Q9HL38"/>
<dbReference type="RefSeq" id="WP_010900829.1">
    <property type="nucleotide sequence ID" value="NC_002578.1"/>
</dbReference>
<reference evidence="1 2" key="1">
    <citation type="journal article" date="2000" name="Nature">
        <title>The genome sequence of the thermoacidophilic scavenger Thermoplasma acidophilum.</title>
        <authorList>
            <person name="Ruepp A."/>
            <person name="Graml W."/>
            <person name="Santos-Martinez M.L."/>
            <person name="Koretke K.K."/>
            <person name="Volker C."/>
            <person name="Mewes H.W."/>
            <person name="Frishman D."/>
            <person name="Stocker S."/>
            <person name="Lupas A.N."/>
            <person name="Baumeister W."/>
        </authorList>
    </citation>
    <scope>NUCLEOTIDE SEQUENCE [LARGE SCALE GENOMIC DNA]</scope>
    <source>
        <strain evidence="2">ATCC 25905 / DSM 1728 / JCM 9062 / NBRC 15155 / AMRC-C165</strain>
    </source>
</reference>
<dbReference type="Gene3D" id="1.25.40.10">
    <property type="entry name" value="Tetratricopeptide repeat domain"/>
    <property type="match status" value="1"/>
</dbReference>
<keyword evidence="2" id="KW-1185">Reference proteome</keyword>
<sequence length="286" mass="33252">MPDPYYDQLQRVRILITLRRYTEALRVIDDLAMQKEDQVLFHYKMSILYRSGKYEELRRIAEYATSRFPDSLSMRLWHLIGDMKGGEVLAMADIMPSIDRIAASEKQDGGLRFPDKYAQRFYESITFLKDTYGKAMISMDAADLVKKVVADRIPQDICDGLYTSQFDAYDKNLIGLTGNSRSFYLLSRGRVGDAFIEALRMAQTEIYRKFMAEKFIEFYRETESQRDPFILAVRYHIMRLKERSIQALDRATNVGFLEKSIARIIIESEYNVLASSEVPQTVQASR</sequence>
<dbReference type="Proteomes" id="UP000001024">
    <property type="component" value="Chromosome"/>
</dbReference>
<dbReference type="KEGG" id="tac:Ta0401"/>
<evidence type="ECO:0000313" key="1">
    <source>
        <dbReference type="EMBL" id="CAC11544.1"/>
    </source>
</evidence>
<protein>
    <recommendedName>
        <fullName evidence="3">Tetratricopeptide repeat protein</fullName>
    </recommendedName>
</protein>
<dbReference type="eggNOG" id="arCOG07370">
    <property type="taxonomic scope" value="Archaea"/>
</dbReference>
<evidence type="ECO:0000313" key="2">
    <source>
        <dbReference type="Proteomes" id="UP000001024"/>
    </source>
</evidence>
<dbReference type="OrthoDB" id="115601at2157"/>
<dbReference type="STRING" id="273075.gene:9571621"/>
<dbReference type="EMBL" id="AL445064">
    <property type="protein sequence ID" value="CAC11544.1"/>
    <property type="molecule type" value="Genomic_DNA"/>
</dbReference>
<proteinExistence type="predicted"/>
<evidence type="ECO:0008006" key="3">
    <source>
        <dbReference type="Google" id="ProtNLM"/>
    </source>
</evidence>
<name>Q9HL38_THEAC</name>
<gene>
    <name evidence="1" type="ordered locus">Ta0401</name>
</gene>
<dbReference type="HOGENOM" id="CLU_961790_0_0_2"/>
<dbReference type="PaxDb" id="273075-Ta0401"/>